<sequence length="70" mass="8550">MNLTVWNIFFSYGHHKAYGYSPNTQKKDHVWRTKRLRDLLFLRPRQKNHKCFKKKGDSQIMLAYFMLTSK</sequence>
<organism evidence="1 3">
    <name type="scientific">Paenibacillus larvae subsp. larvae</name>
    <dbReference type="NCBI Taxonomy" id="147375"/>
    <lineage>
        <taxon>Bacteria</taxon>
        <taxon>Bacillati</taxon>
        <taxon>Bacillota</taxon>
        <taxon>Bacilli</taxon>
        <taxon>Bacillales</taxon>
        <taxon>Paenibacillaceae</taxon>
        <taxon>Paenibacillus</taxon>
    </lineage>
</organism>
<dbReference type="Proteomes" id="UP000239833">
    <property type="component" value="Chromosome"/>
</dbReference>
<dbReference type="EMBL" id="CP019655">
    <property type="protein sequence ID" value="AVF27051.1"/>
    <property type="molecule type" value="Genomic_DNA"/>
</dbReference>
<gene>
    <name evidence="1" type="ORF">ERICIII_02920</name>
    <name evidence="2" type="ORF">ERICIII_03421</name>
</gene>
<protein>
    <submittedName>
        <fullName evidence="1">Uncharacterized protein</fullName>
    </submittedName>
</protein>
<evidence type="ECO:0000313" key="1">
    <source>
        <dbReference type="EMBL" id="AVF27051.1"/>
    </source>
</evidence>
<dbReference type="AlphaFoldDB" id="A0A2L1U296"/>
<proteinExistence type="predicted"/>
<reference evidence="1" key="2">
    <citation type="journal article" date="2020" name="Int. J. Med. Microbiol.">
        <title>Discovery of Paenibacillus larvae ERIC V: Phenotypic and genomic comparison to genotypes ERIC I-IV reveal different inventories of virulence factors which correlate with epidemiological prevalences of American Foulbrood.</title>
        <authorList>
            <person name="Beims H."/>
            <person name="Bunk B."/>
            <person name="Erler S."/>
            <person name="Mohr K.I."/>
            <person name="Sproer C."/>
            <person name="Pradella S."/>
            <person name="Gunther G."/>
            <person name="Rohde M."/>
            <person name="von der Ohe W."/>
            <person name="Steinert M."/>
        </authorList>
    </citation>
    <scope>NUCLEOTIDE SEQUENCE</scope>
    <source>
        <strain evidence="1">Eric_III</strain>
    </source>
</reference>
<reference evidence="3" key="1">
    <citation type="submission" date="2017-02" db="EMBL/GenBank/DDBJ databases">
        <title>Delineation of Paenibacillus larvae strains originating from foulbrood outbreaks.</title>
        <authorList>
            <person name="Beims H."/>
            <person name="Bunk B."/>
            <person name="Sproeer C."/>
            <person name="Mohr K.I."/>
            <person name="Pradella S."/>
            <person name="Guenther G."/>
            <person name="Rohde M."/>
            <person name="von der Ohe W."/>
            <person name="Steinert M."/>
        </authorList>
    </citation>
    <scope>NUCLEOTIDE SEQUENCE [LARGE SCALE GENOMIC DNA]</scope>
    <source>
        <strain evidence="3">Eric_III</strain>
    </source>
</reference>
<dbReference type="EMBL" id="CP019655">
    <property type="protein sequence ID" value="AVF27531.1"/>
    <property type="molecule type" value="Genomic_DNA"/>
</dbReference>
<evidence type="ECO:0000313" key="3">
    <source>
        <dbReference type="Proteomes" id="UP000239833"/>
    </source>
</evidence>
<evidence type="ECO:0000313" key="2">
    <source>
        <dbReference type="EMBL" id="AVF27531.1"/>
    </source>
</evidence>
<accession>A0A2L1U296</accession>
<name>A0A2L1U296_9BACL</name>